<dbReference type="InterPro" id="IPR005804">
    <property type="entry name" value="FA_desaturase_dom"/>
</dbReference>
<sequence length="410" mass="47013">MSGTPLPAVKAESNGEGNGTKLPFTPPTYTMKEIHDAIPSHCFQRNTLRSLSYVVRDFFMIFALMGLATQIPLLPSYQLRVGAYMIYAFTQGLFFTGAWELAHECGHGALSPSKAFNNTVGLLIHSLLLVPYHSWRFTHSQHHKATNNIERDIAFVPDTKDVWLAARKARKPEILFTYWDLVEDMPIVNLLILVGHQLIAWPIYLLINNFALPRMRIVPWWKRSHFYFGGDGPNFKPANRDDIILSDLAIGAVVVLLWASVKRFGALNVFLLYGAPWLWTNHWILTITYLQHTDPALPYYVNNTWSFLRGAASTIDRDFGFIGTHILHGAIECHVLHHHASRIPFYHAAEASEAIKSVMGVHYYSDMKTPYIWAFWKNYNRCFFVEETEKDSEIYFFPSKEKTMAAKRSI</sequence>
<dbReference type="GO" id="GO:0006629">
    <property type="term" value="P:lipid metabolic process"/>
    <property type="evidence" value="ECO:0007669"/>
    <property type="project" value="InterPro"/>
</dbReference>
<feature type="transmembrane region" description="Helical" evidence="7">
    <location>
        <begin position="243"/>
        <end position="261"/>
    </location>
</feature>
<evidence type="ECO:0000313" key="11">
    <source>
        <dbReference type="Proteomes" id="UP000566819"/>
    </source>
</evidence>
<dbReference type="OrthoDB" id="1461976at2759"/>
<dbReference type="AlphaFoldDB" id="A0A8H4RBK3"/>
<feature type="transmembrane region" description="Helical" evidence="7">
    <location>
        <begin position="84"/>
        <end position="103"/>
    </location>
</feature>
<dbReference type="Proteomes" id="UP000566819">
    <property type="component" value="Unassembled WGS sequence"/>
</dbReference>
<keyword evidence="11" id="KW-1185">Reference proteome</keyword>
<comment type="similarity">
    <text evidence="3">Belongs to the fatty acid desaturase type 1 family.</text>
</comment>
<organism evidence="10 11">
    <name type="scientific">Cudoniella acicularis</name>
    <dbReference type="NCBI Taxonomy" id="354080"/>
    <lineage>
        <taxon>Eukaryota</taxon>
        <taxon>Fungi</taxon>
        <taxon>Dikarya</taxon>
        <taxon>Ascomycota</taxon>
        <taxon>Pezizomycotina</taxon>
        <taxon>Leotiomycetes</taxon>
        <taxon>Helotiales</taxon>
        <taxon>Tricladiaceae</taxon>
        <taxon>Cudoniella</taxon>
    </lineage>
</organism>
<evidence type="ECO:0000259" key="9">
    <source>
        <dbReference type="Pfam" id="PF11960"/>
    </source>
</evidence>
<evidence type="ECO:0000256" key="3">
    <source>
        <dbReference type="ARBA" id="ARBA00009295"/>
    </source>
</evidence>
<dbReference type="InterPro" id="IPR021863">
    <property type="entry name" value="FAS_N"/>
</dbReference>
<dbReference type="Pfam" id="PF11960">
    <property type="entry name" value="DUF3474"/>
    <property type="match status" value="1"/>
</dbReference>
<protein>
    <recommendedName>
        <fullName evidence="12">Fatty acid desaturase domain-containing protein</fullName>
    </recommendedName>
</protein>
<feature type="domain" description="Fatty acid desaturase" evidence="8">
    <location>
        <begin position="86"/>
        <end position="365"/>
    </location>
</feature>
<evidence type="ECO:0000256" key="2">
    <source>
        <dbReference type="ARBA" id="ARBA00005189"/>
    </source>
</evidence>
<comment type="subcellular location">
    <subcellularLocation>
        <location evidence="1">Membrane</location>
    </subcellularLocation>
</comment>
<dbReference type="PANTHER" id="PTHR32100">
    <property type="entry name" value="OMEGA-6 FATTY ACID DESATURASE, CHLOROPLASTIC"/>
    <property type="match status" value="1"/>
</dbReference>
<evidence type="ECO:0000256" key="7">
    <source>
        <dbReference type="SAM" id="Phobius"/>
    </source>
</evidence>
<feature type="transmembrane region" description="Helical" evidence="7">
    <location>
        <begin position="187"/>
        <end position="207"/>
    </location>
</feature>
<keyword evidence="7" id="KW-0812">Transmembrane</keyword>
<proteinExistence type="inferred from homology"/>
<feature type="transmembrane region" description="Helical" evidence="7">
    <location>
        <begin position="115"/>
        <end position="135"/>
    </location>
</feature>
<dbReference type="InterPro" id="IPR012171">
    <property type="entry name" value="Fatty_acid_desaturase"/>
</dbReference>
<dbReference type="GO" id="GO:0016020">
    <property type="term" value="C:membrane"/>
    <property type="evidence" value="ECO:0007669"/>
    <property type="project" value="UniProtKB-SubCell"/>
</dbReference>
<evidence type="ECO:0000259" key="8">
    <source>
        <dbReference type="Pfam" id="PF00487"/>
    </source>
</evidence>
<dbReference type="Pfam" id="PF00487">
    <property type="entry name" value="FA_desaturase"/>
    <property type="match status" value="1"/>
</dbReference>
<evidence type="ECO:0000313" key="10">
    <source>
        <dbReference type="EMBL" id="KAF4625810.1"/>
    </source>
</evidence>
<reference evidence="10 11" key="1">
    <citation type="submission" date="2020-03" db="EMBL/GenBank/DDBJ databases">
        <title>Draft Genome Sequence of Cudoniella acicularis.</title>
        <authorList>
            <person name="Buettner E."/>
            <person name="Kellner H."/>
        </authorList>
    </citation>
    <scope>NUCLEOTIDE SEQUENCE [LARGE SCALE GENOMIC DNA]</scope>
    <source>
        <strain evidence="10 11">DSM 108380</strain>
    </source>
</reference>
<evidence type="ECO:0000256" key="1">
    <source>
        <dbReference type="ARBA" id="ARBA00004370"/>
    </source>
</evidence>
<evidence type="ECO:0000256" key="5">
    <source>
        <dbReference type="ARBA" id="ARBA00023136"/>
    </source>
</evidence>
<dbReference type="EMBL" id="JAAMPI010001289">
    <property type="protein sequence ID" value="KAF4625810.1"/>
    <property type="molecule type" value="Genomic_DNA"/>
</dbReference>
<name>A0A8H4RBK3_9HELO</name>
<feature type="domain" description="Fatty acid desaturase N-terminal" evidence="9">
    <location>
        <begin position="23"/>
        <end position="64"/>
    </location>
</feature>
<feature type="region of interest" description="Disordered" evidence="6">
    <location>
        <begin position="1"/>
        <end position="22"/>
    </location>
</feature>
<comment type="caution">
    <text evidence="10">The sequence shown here is derived from an EMBL/GenBank/DDBJ whole genome shotgun (WGS) entry which is preliminary data.</text>
</comment>
<comment type="pathway">
    <text evidence="2">Lipid metabolism.</text>
</comment>
<accession>A0A8H4RBK3</accession>
<gene>
    <name evidence="10" type="ORF">G7Y89_g12355</name>
</gene>
<evidence type="ECO:0008006" key="12">
    <source>
        <dbReference type="Google" id="ProtNLM"/>
    </source>
</evidence>
<keyword evidence="7" id="KW-1133">Transmembrane helix</keyword>
<feature type="transmembrane region" description="Helical" evidence="7">
    <location>
        <begin position="53"/>
        <end position="72"/>
    </location>
</feature>
<evidence type="ECO:0000256" key="6">
    <source>
        <dbReference type="SAM" id="MobiDB-lite"/>
    </source>
</evidence>
<dbReference type="GO" id="GO:0016717">
    <property type="term" value="F:oxidoreductase activity, acting on paired donors, with oxidation of a pair of donors resulting in the reduction of molecular oxygen to two molecules of water"/>
    <property type="evidence" value="ECO:0007669"/>
    <property type="project" value="InterPro"/>
</dbReference>
<evidence type="ECO:0000256" key="4">
    <source>
        <dbReference type="ARBA" id="ARBA00023002"/>
    </source>
</evidence>
<dbReference type="CDD" id="cd03507">
    <property type="entry name" value="Delta12-FADS-like"/>
    <property type="match status" value="1"/>
</dbReference>
<keyword evidence="4" id="KW-0560">Oxidoreductase</keyword>
<keyword evidence="5 7" id="KW-0472">Membrane</keyword>